<organism evidence="1">
    <name type="scientific">Trepomonas sp. PC1</name>
    <dbReference type="NCBI Taxonomy" id="1076344"/>
    <lineage>
        <taxon>Eukaryota</taxon>
        <taxon>Metamonada</taxon>
        <taxon>Diplomonadida</taxon>
        <taxon>Hexamitidae</taxon>
        <taxon>Hexamitinae</taxon>
        <taxon>Trepomonas</taxon>
    </lineage>
</organism>
<proteinExistence type="predicted"/>
<dbReference type="AlphaFoldDB" id="A0A146K1S1"/>
<evidence type="ECO:0000313" key="1">
    <source>
        <dbReference type="EMBL" id="JAP89469.1"/>
    </source>
</evidence>
<accession>A0A146K1S1</accession>
<gene>
    <name evidence="1" type="ORF">TPC1_31036</name>
</gene>
<feature type="non-terminal residue" evidence="1">
    <location>
        <position position="1"/>
    </location>
</feature>
<dbReference type="EMBL" id="GDID01007137">
    <property type="protein sequence ID" value="JAP89469.1"/>
    <property type="molecule type" value="Transcribed_RNA"/>
</dbReference>
<name>A0A146K1S1_9EUKA</name>
<sequence length="420" mass="48266">RTYKQINSPHSQMLAVDDYNHISEVRPFPCKLKLLKMTTEDPVMLLFVFEVSSETEFPVAKSKTIEITQTGLVFELFTKACKNFTICPEVPDEFVQTSGLTEHIARTISFYAKKLMERVTTNEDILSSGSVKNLLCATSFQAVDLFDTMISDFNKKSILQKSSVALKQGVENSLKGLKSLKKTILETFKQEVEEEVVQVDDEYEAVKQKFQDSKKTDELLHCHQEYLQSMLKLLDEEQEIASKFAQNQAQILRQEQTPSKQLMVLPLTEIASKRNTLKNAELLQIQLQISLSRQVNQQHGDYVQKLMNISFLLLEKRMQLQKLEKKEKNAKVNQQISEVMDQIAEFEVVQTQLKKKIGEMDAYCKVVLEEMSEQMRKFELAQGEVMQMCQAEVEKGLGAFDDLDKVVISRDGDQYKVEIK</sequence>
<reference evidence="1" key="1">
    <citation type="submission" date="2015-07" db="EMBL/GenBank/DDBJ databases">
        <title>Adaptation to a free-living lifestyle via gene acquisitions in the diplomonad Trepomonas sp. PC1.</title>
        <authorList>
            <person name="Xu F."/>
            <person name="Jerlstrom-Hultqvist J."/>
            <person name="Kolisko M."/>
            <person name="Simpson A.G.B."/>
            <person name="Roger A.J."/>
            <person name="Svard S.G."/>
            <person name="Andersson J.O."/>
        </authorList>
    </citation>
    <scope>NUCLEOTIDE SEQUENCE</scope>
    <source>
        <strain evidence="1">PC1</strain>
    </source>
</reference>
<protein>
    <submittedName>
        <fullName evidence="1">Uncharacterized protein</fullName>
    </submittedName>
</protein>